<sequence>MSTEVVIIIVGAILVLLAIGDSIKPLGLLNAKLRIPLGAIGILLIIYGGYSYGSIHLQGQIEQVAVGKKSPIQYPIEKVQVISPVAGDSVKCRILTMGVYPNSHDKDIWVLLKPSNNKYYPQSDHTNTSYKRDGEWQVITRFGGDKGESYDIIVYETDSIASQFFSKTIQDWKDALLYPGLEFEELPEGAKEVDRLAVYLKNGCRGVF</sequence>
<name>A0ABW7MMZ2_9FLAO</name>
<keyword evidence="1" id="KW-1133">Transmembrane helix</keyword>
<dbReference type="Proteomes" id="UP001610104">
    <property type="component" value="Unassembled WGS sequence"/>
</dbReference>
<feature type="transmembrane region" description="Helical" evidence="1">
    <location>
        <begin position="35"/>
        <end position="53"/>
    </location>
</feature>
<evidence type="ECO:0000313" key="2">
    <source>
        <dbReference type="EMBL" id="MFH6768181.1"/>
    </source>
</evidence>
<organism evidence="2 3">
    <name type="scientific">Gaetbulibacter aquiaggeris</name>
    <dbReference type="NCBI Taxonomy" id="1735373"/>
    <lineage>
        <taxon>Bacteria</taxon>
        <taxon>Pseudomonadati</taxon>
        <taxon>Bacteroidota</taxon>
        <taxon>Flavobacteriia</taxon>
        <taxon>Flavobacteriales</taxon>
        <taxon>Flavobacteriaceae</taxon>
        <taxon>Gaetbulibacter</taxon>
    </lineage>
</organism>
<keyword evidence="1" id="KW-0812">Transmembrane</keyword>
<gene>
    <name evidence="2" type="ORF">V8G56_05475</name>
</gene>
<evidence type="ECO:0000256" key="1">
    <source>
        <dbReference type="SAM" id="Phobius"/>
    </source>
</evidence>
<comment type="caution">
    <text evidence="2">The sequence shown here is derived from an EMBL/GenBank/DDBJ whole genome shotgun (WGS) entry which is preliminary data.</text>
</comment>
<protein>
    <recommendedName>
        <fullName evidence="4">DUF2892 domain-containing protein</fullName>
    </recommendedName>
</protein>
<feature type="transmembrane region" description="Helical" evidence="1">
    <location>
        <begin position="6"/>
        <end position="23"/>
    </location>
</feature>
<proteinExistence type="predicted"/>
<reference evidence="2 3" key="1">
    <citation type="submission" date="2024-02" db="EMBL/GenBank/DDBJ databases">
        <title>A Gaetbulibacter species isolated from tidal flats and genomic insights of their niches.</title>
        <authorList>
            <person name="Ye Y."/>
        </authorList>
    </citation>
    <scope>NUCLEOTIDE SEQUENCE [LARGE SCALE GENOMIC DNA]</scope>
    <source>
        <strain evidence="2 3">KEM-8</strain>
    </source>
</reference>
<evidence type="ECO:0000313" key="3">
    <source>
        <dbReference type="Proteomes" id="UP001610104"/>
    </source>
</evidence>
<dbReference type="RefSeq" id="WP_395437428.1">
    <property type="nucleotide sequence ID" value="NZ_JBAWKC010000001.1"/>
</dbReference>
<dbReference type="EMBL" id="JBAWKC010000001">
    <property type="protein sequence ID" value="MFH6768181.1"/>
    <property type="molecule type" value="Genomic_DNA"/>
</dbReference>
<accession>A0ABW7MMZ2</accession>
<keyword evidence="3" id="KW-1185">Reference proteome</keyword>
<keyword evidence="1" id="KW-0472">Membrane</keyword>
<evidence type="ECO:0008006" key="4">
    <source>
        <dbReference type="Google" id="ProtNLM"/>
    </source>
</evidence>